<organism evidence="5 6">
    <name type="scientific">Exidia glandulosa HHB12029</name>
    <dbReference type="NCBI Taxonomy" id="1314781"/>
    <lineage>
        <taxon>Eukaryota</taxon>
        <taxon>Fungi</taxon>
        <taxon>Dikarya</taxon>
        <taxon>Basidiomycota</taxon>
        <taxon>Agaricomycotina</taxon>
        <taxon>Agaricomycetes</taxon>
        <taxon>Auriculariales</taxon>
        <taxon>Exidiaceae</taxon>
        <taxon>Exidia</taxon>
    </lineage>
</organism>
<evidence type="ECO:0000256" key="1">
    <source>
        <dbReference type="ARBA" id="ARBA00006328"/>
    </source>
</evidence>
<evidence type="ECO:0000256" key="2">
    <source>
        <dbReference type="ARBA" id="ARBA00022857"/>
    </source>
</evidence>
<comment type="similarity">
    <text evidence="1">Belongs to the NmrA-type oxidoreductase family.</text>
</comment>
<keyword evidence="3" id="KW-0560">Oxidoreductase</keyword>
<dbReference type="GO" id="GO:0016491">
    <property type="term" value="F:oxidoreductase activity"/>
    <property type="evidence" value="ECO:0007669"/>
    <property type="project" value="UniProtKB-KW"/>
</dbReference>
<keyword evidence="2" id="KW-0521">NADP</keyword>
<dbReference type="STRING" id="1314781.A0A165NZJ8"/>
<protein>
    <submittedName>
        <fullName evidence="5">NAD(P)-binding protein</fullName>
    </submittedName>
</protein>
<dbReference type="Gene3D" id="3.40.50.720">
    <property type="entry name" value="NAD(P)-binding Rossmann-like Domain"/>
    <property type="match status" value="1"/>
</dbReference>
<evidence type="ECO:0000313" key="6">
    <source>
        <dbReference type="Proteomes" id="UP000077266"/>
    </source>
</evidence>
<dbReference type="Pfam" id="PF05368">
    <property type="entry name" value="NmrA"/>
    <property type="match status" value="1"/>
</dbReference>
<feature type="domain" description="NmrA-like" evidence="4">
    <location>
        <begin position="9"/>
        <end position="229"/>
    </location>
</feature>
<evidence type="ECO:0000313" key="5">
    <source>
        <dbReference type="EMBL" id="KZW01437.1"/>
    </source>
</evidence>
<dbReference type="SUPFAM" id="SSF51735">
    <property type="entry name" value="NAD(P)-binding Rossmann-fold domains"/>
    <property type="match status" value="1"/>
</dbReference>
<accession>A0A165NZJ8</accession>
<keyword evidence="6" id="KW-1185">Reference proteome</keyword>
<dbReference type="GO" id="GO:0005634">
    <property type="term" value="C:nucleus"/>
    <property type="evidence" value="ECO:0007669"/>
    <property type="project" value="TreeGrafter"/>
</dbReference>
<sequence length="274" mass="30432">MSNEPEYIIAVCGGVRGMQGTSVVDYILQDGIFKARALTRDVESAKAVELAEKGVQVVYADFDKPETLEYAFQGVYGVYAVTNCHGDEKREIKQGCNIVDAARKAGVKHFIWSTLEDTPLIASFRSKAAVQRYLAQSGIPHTNLYLSFYFQNLFVVGISRLPGNRWDFHWPCPTDIAFPFLVPADVGGWVTALFMDPEEWIGKDAKVCSAVVSVREIAQVLHDVGGLDIQVHDRTMEEFLALKDEFSDREGWDLCVSSLLVAWSDVDFAGFTGS</sequence>
<dbReference type="PANTHER" id="PTHR42748">
    <property type="entry name" value="NITROGEN METABOLITE REPRESSION PROTEIN NMRA FAMILY MEMBER"/>
    <property type="match status" value="1"/>
</dbReference>
<evidence type="ECO:0000256" key="3">
    <source>
        <dbReference type="ARBA" id="ARBA00023002"/>
    </source>
</evidence>
<reference evidence="5 6" key="1">
    <citation type="journal article" date="2016" name="Mol. Biol. Evol.">
        <title>Comparative Genomics of Early-Diverging Mushroom-Forming Fungi Provides Insights into the Origins of Lignocellulose Decay Capabilities.</title>
        <authorList>
            <person name="Nagy L.G."/>
            <person name="Riley R."/>
            <person name="Tritt A."/>
            <person name="Adam C."/>
            <person name="Daum C."/>
            <person name="Floudas D."/>
            <person name="Sun H."/>
            <person name="Yadav J.S."/>
            <person name="Pangilinan J."/>
            <person name="Larsson K.H."/>
            <person name="Matsuura K."/>
            <person name="Barry K."/>
            <person name="Labutti K."/>
            <person name="Kuo R."/>
            <person name="Ohm R.A."/>
            <person name="Bhattacharya S.S."/>
            <person name="Shirouzu T."/>
            <person name="Yoshinaga Y."/>
            <person name="Martin F.M."/>
            <person name="Grigoriev I.V."/>
            <person name="Hibbett D.S."/>
        </authorList>
    </citation>
    <scope>NUCLEOTIDE SEQUENCE [LARGE SCALE GENOMIC DNA]</scope>
    <source>
        <strain evidence="5 6">HHB12029</strain>
    </source>
</reference>
<dbReference type="PANTHER" id="PTHR42748:SF30">
    <property type="entry name" value="NMRA-LIKE DOMAIN-CONTAINING PROTEIN"/>
    <property type="match status" value="1"/>
</dbReference>
<evidence type="ECO:0000259" key="4">
    <source>
        <dbReference type="Pfam" id="PF05368"/>
    </source>
</evidence>
<name>A0A165NZJ8_EXIGL</name>
<gene>
    <name evidence="5" type="ORF">EXIGLDRAFT_602979</name>
</gene>
<dbReference type="Proteomes" id="UP000077266">
    <property type="component" value="Unassembled WGS sequence"/>
</dbReference>
<dbReference type="InParanoid" id="A0A165NZJ8"/>
<dbReference type="InterPro" id="IPR036291">
    <property type="entry name" value="NAD(P)-bd_dom_sf"/>
</dbReference>
<proteinExistence type="inferred from homology"/>
<dbReference type="Gene3D" id="3.90.25.10">
    <property type="entry name" value="UDP-galactose 4-epimerase, domain 1"/>
    <property type="match status" value="1"/>
</dbReference>
<dbReference type="InterPro" id="IPR008030">
    <property type="entry name" value="NmrA-like"/>
</dbReference>
<dbReference type="OrthoDB" id="419598at2759"/>
<dbReference type="AlphaFoldDB" id="A0A165NZJ8"/>
<dbReference type="EMBL" id="KV425894">
    <property type="protein sequence ID" value="KZW01437.1"/>
    <property type="molecule type" value="Genomic_DNA"/>
</dbReference>
<dbReference type="InterPro" id="IPR051164">
    <property type="entry name" value="NmrA-like_oxidored"/>
</dbReference>
<dbReference type="CDD" id="cd05251">
    <property type="entry name" value="NmrA_like_SDR_a"/>
    <property type="match status" value="1"/>
</dbReference>